<dbReference type="InterPro" id="IPR011333">
    <property type="entry name" value="SKP1/BTB/POZ_sf"/>
</dbReference>
<feature type="compositionally biased region" description="Polar residues" evidence="1">
    <location>
        <begin position="1"/>
        <end position="10"/>
    </location>
</feature>
<keyword evidence="3" id="KW-1185">Reference proteome</keyword>
<feature type="region of interest" description="Disordered" evidence="1">
    <location>
        <begin position="429"/>
        <end position="456"/>
    </location>
</feature>
<sequence length="505" mass="57034">MNSAFESTHGSVIPTPVDEKRSTEVPGILREPSLQARKMNTDIPKLLPHERVFPIQIGQELFRLSGASISSDAPSYFSQYFLCQIHQAEDKGDTSNTVRTLYIDRDPVTFRDISLHLQGYHVMPRDGSHFVKLFADAQFYSLPRLMSQLYEETIFISIGGVDFQIPREIFSDPGNSPNYFSLGFAVFLSTPTDLLPGLEREGLLRPPSIMPPAVPNRSAETFSELLHLLRGYPLHIRNEEHRAELLRDCRYFHLKGLEQRVIKHEISFNLSRLRSEITLRLEDVRQSGITIAMTPGDTPDLVSMPFLSYVLYARPFADTKPHDLILEIGDECTVLHFSKNNSAKLNDSGGREIRAEFFNEGKKRVSRLFEVIATKLNLPTMQPLGLLMRNGGARSAPASPRNSGVSDHLVKCIFDGDAYVNLDGKKWHDQVTDESDGDRSEDGQNGRKRRRGESGDESWVVRTGQWRLRVRNERSGRGFECSLVAVKLDAISGEGGRNARRMFLT</sequence>
<dbReference type="AlphaFoldDB" id="A0A9P7YXK3"/>
<name>A0A9P7YXK3_9HELO</name>
<gene>
    <name evidence="2" type="ORF">BJ878DRAFT_221767</name>
</gene>
<comment type="caution">
    <text evidence="2">The sequence shown here is derived from an EMBL/GenBank/DDBJ whole genome shotgun (WGS) entry which is preliminary data.</text>
</comment>
<protein>
    <recommendedName>
        <fullName evidence="4">Potassium channel tetramerisation-type BTB domain-containing protein</fullName>
    </recommendedName>
</protein>
<evidence type="ECO:0000313" key="3">
    <source>
        <dbReference type="Proteomes" id="UP000887226"/>
    </source>
</evidence>
<dbReference type="Proteomes" id="UP000887226">
    <property type="component" value="Unassembled WGS sequence"/>
</dbReference>
<dbReference type="EMBL" id="MU254194">
    <property type="protein sequence ID" value="KAG9241552.1"/>
    <property type="molecule type" value="Genomic_DNA"/>
</dbReference>
<proteinExistence type="predicted"/>
<feature type="region of interest" description="Disordered" evidence="1">
    <location>
        <begin position="1"/>
        <end position="25"/>
    </location>
</feature>
<feature type="compositionally biased region" description="Basic and acidic residues" evidence="1">
    <location>
        <begin position="429"/>
        <end position="445"/>
    </location>
</feature>
<evidence type="ECO:0000256" key="1">
    <source>
        <dbReference type="SAM" id="MobiDB-lite"/>
    </source>
</evidence>
<dbReference type="Gene3D" id="3.30.710.10">
    <property type="entry name" value="Potassium Channel Kv1.1, Chain A"/>
    <property type="match status" value="2"/>
</dbReference>
<dbReference type="OrthoDB" id="2414723at2759"/>
<accession>A0A9P7YXK3</accession>
<dbReference type="PANTHER" id="PTHR31758">
    <property type="entry name" value="BTB/POZ DOMAIN-CONTAINING PROTEIN YLR108C"/>
    <property type="match status" value="1"/>
</dbReference>
<evidence type="ECO:0008006" key="4">
    <source>
        <dbReference type="Google" id="ProtNLM"/>
    </source>
</evidence>
<dbReference type="SUPFAM" id="SSF54695">
    <property type="entry name" value="POZ domain"/>
    <property type="match status" value="2"/>
</dbReference>
<dbReference type="PANTHER" id="PTHR31758:SF2">
    <property type="entry name" value="BTB_POZ DOMAIN-CONTAINING PROTEIN YLR108C"/>
    <property type="match status" value="1"/>
</dbReference>
<organism evidence="2 3">
    <name type="scientific">Calycina marina</name>
    <dbReference type="NCBI Taxonomy" id="1763456"/>
    <lineage>
        <taxon>Eukaryota</taxon>
        <taxon>Fungi</taxon>
        <taxon>Dikarya</taxon>
        <taxon>Ascomycota</taxon>
        <taxon>Pezizomycotina</taxon>
        <taxon>Leotiomycetes</taxon>
        <taxon>Helotiales</taxon>
        <taxon>Pezizellaceae</taxon>
        <taxon>Calycina</taxon>
    </lineage>
</organism>
<reference evidence="2" key="1">
    <citation type="journal article" date="2021" name="IMA Fungus">
        <title>Genomic characterization of three marine fungi, including Emericellopsis atlantica sp. nov. with signatures of a generalist lifestyle and marine biomass degradation.</title>
        <authorList>
            <person name="Hagestad O.C."/>
            <person name="Hou L."/>
            <person name="Andersen J.H."/>
            <person name="Hansen E.H."/>
            <person name="Altermark B."/>
            <person name="Li C."/>
            <person name="Kuhnert E."/>
            <person name="Cox R.J."/>
            <person name="Crous P.W."/>
            <person name="Spatafora J.W."/>
            <person name="Lail K."/>
            <person name="Amirebrahimi M."/>
            <person name="Lipzen A."/>
            <person name="Pangilinan J."/>
            <person name="Andreopoulos W."/>
            <person name="Hayes R.D."/>
            <person name="Ng V."/>
            <person name="Grigoriev I.V."/>
            <person name="Jackson S.A."/>
            <person name="Sutton T.D.S."/>
            <person name="Dobson A.D.W."/>
            <person name="Rama T."/>
        </authorList>
    </citation>
    <scope>NUCLEOTIDE SEQUENCE</scope>
    <source>
        <strain evidence="2">TRa3180A</strain>
    </source>
</reference>
<evidence type="ECO:0000313" key="2">
    <source>
        <dbReference type="EMBL" id="KAG9241552.1"/>
    </source>
</evidence>